<gene>
    <name evidence="2" type="ORF">CROQUDRAFT_86162</name>
</gene>
<feature type="compositionally biased region" description="Basic and acidic residues" evidence="1">
    <location>
        <begin position="329"/>
        <end position="350"/>
    </location>
</feature>
<feature type="compositionally biased region" description="Polar residues" evidence="1">
    <location>
        <begin position="283"/>
        <end position="310"/>
    </location>
</feature>
<proteinExistence type="predicted"/>
<feature type="compositionally biased region" description="Polar residues" evidence="1">
    <location>
        <begin position="366"/>
        <end position="376"/>
    </location>
</feature>
<keyword evidence="3" id="KW-1185">Reference proteome</keyword>
<feature type="compositionally biased region" description="Basic and acidic residues" evidence="1">
    <location>
        <begin position="151"/>
        <end position="163"/>
    </location>
</feature>
<feature type="compositionally biased region" description="Polar residues" evidence="1">
    <location>
        <begin position="85"/>
        <end position="98"/>
    </location>
</feature>
<dbReference type="OrthoDB" id="10549194at2759"/>
<dbReference type="EMBL" id="MU167210">
    <property type="protein sequence ID" value="KAG0151952.1"/>
    <property type="molecule type" value="Genomic_DNA"/>
</dbReference>
<dbReference type="AlphaFoldDB" id="A0A9P6NX09"/>
<reference evidence="2" key="1">
    <citation type="submission" date="2013-11" db="EMBL/GenBank/DDBJ databases">
        <title>Genome sequence of the fusiform rust pathogen reveals effectors for host alternation and coevolution with pine.</title>
        <authorList>
            <consortium name="DOE Joint Genome Institute"/>
            <person name="Smith K."/>
            <person name="Pendleton A."/>
            <person name="Kubisiak T."/>
            <person name="Anderson C."/>
            <person name="Salamov A."/>
            <person name="Aerts A."/>
            <person name="Riley R."/>
            <person name="Clum A."/>
            <person name="Lindquist E."/>
            <person name="Ence D."/>
            <person name="Campbell M."/>
            <person name="Kronenberg Z."/>
            <person name="Feau N."/>
            <person name="Dhillon B."/>
            <person name="Hamelin R."/>
            <person name="Burleigh J."/>
            <person name="Smith J."/>
            <person name="Yandell M."/>
            <person name="Nelson C."/>
            <person name="Grigoriev I."/>
            <person name="Davis J."/>
        </authorList>
    </citation>
    <scope>NUCLEOTIDE SEQUENCE</scope>
    <source>
        <strain evidence="2">G11</strain>
    </source>
</reference>
<protein>
    <submittedName>
        <fullName evidence="2">Uncharacterized protein</fullName>
    </submittedName>
</protein>
<dbReference type="Proteomes" id="UP000886653">
    <property type="component" value="Unassembled WGS sequence"/>
</dbReference>
<accession>A0A9P6NX09</accession>
<feature type="compositionally biased region" description="Acidic residues" evidence="1">
    <location>
        <begin position="413"/>
        <end position="425"/>
    </location>
</feature>
<feature type="compositionally biased region" description="Polar residues" evidence="1">
    <location>
        <begin position="387"/>
        <end position="399"/>
    </location>
</feature>
<feature type="compositionally biased region" description="Polar residues" evidence="1">
    <location>
        <begin position="229"/>
        <end position="257"/>
    </location>
</feature>
<name>A0A9P6NX09_9BASI</name>
<evidence type="ECO:0000313" key="2">
    <source>
        <dbReference type="EMBL" id="KAG0151952.1"/>
    </source>
</evidence>
<sequence length="851" mass="95999">MSAALYLHSTNFVLCKPLEEPARLITGKPGFIGVGELEVPVALKREEPTDGKQEIIIGQLPVVIGAEKETLISHNSGHLMANNANAETSTSESENNDWTLVVNKRGKKNEIQRTAPSQGKKDDTTLGQQAPSQGKKDDTTLGQQTSARGRVKSDPQAKSHETLEIANNVAFPALNQNQQKKKVRTRVKKDGQDLQTQTKLSSHPDRGSSNKQIARIPASGKVEGDHKTSQQGIQIKNSQSQRIVKQDNETPPQQISAGETLDISNPVVFPALNKKHVELPDQGNPNQVPSTQDSSIVKGTETSQVTSNTEKLLPQTGLQDIEVDTVSQRPDEVPAKHAETPPKTTPENHKSTLHPLVNSDEFPLQGSDSDAKQSTPVPDEGRLGKDSSIQHAENTNQEALTKEKPSDTPDTTEIQEAEPNIEADFDASSKPGETTVETPTPRTTKPKEPESQQAARVTALVQAFLGRIVEIFRANNQKPFLPLNFDSDTLEPLDLVLQVRNVASEQKQFDEAILDAIGKSSSSLHPFEGRRRLYALLAFYKKYSIASTWKSWTESKKMKSNVQFLLKMTSIEREWEVYYSITEAYYNEVYRFWERLAEDELHQVNTIFQRFRFKTQFEMMLWSSELNRRVTYRIHHSSQHGRFFKEEALKNLMKQGLFIPHVLELEHHLDPALPWKVFMRSHTPQEMKQIAAKVLGVMRESIQRTLTRFDKNLVTSEPSSSNPAARWFECPIRMLFFDHPKFSEKLQTRLRNLVRSVLDDEKAIPYHVWIEKEAPVEGDEQNEVKLTHGEVIAATHYGIPLQDLVDVKITPYQNSYQLNGFTIFNFIMTRHGETRPPLAHAVVRVLLPYVA</sequence>
<feature type="region of interest" description="Disordered" evidence="1">
    <location>
        <begin position="277"/>
        <end position="454"/>
    </location>
</feature>
<feature type="compositionally biased region" description="Low complexity" evidence="1">
    <location>
        <begin position="430"/>
        <end position="443"/>
    </location>
</feature>
<comment type="caution">
    <text evidence="2">The sequence shown here is derived from an EMBL/GenBank/DDBJ whole genome shotgun (WGS) entry which is preliminary data.</text>
</comment>
<evidence type="ECO:0000313" key="3">
    <source>
        <dbReference type="Proteomes" id="UP000886653"/>
    </source>
</evidence>
<evidence type="ECO:0000256" key="1">
    <source>
        <dbReference type="SAM" id="MobiDB-lite"/>
    </source>
</evidence>
<organism evidence="2 3">
    <name type="scientific">Cronartium quercuum f. sp. fusiforme G11</name>
    <dbReference type="NCBI Taxonomy" id="708437"/>
    <lineage>
        <taxon>Eukaryota</taxon>
        <taxon>Fungi</taxon>
        <taxon>Dikarya</taxon>
        <taxon>Basidiomycota</taxon>
        <taxon>Pucciniomycotina</taxon>
        <taxon>Pucciniomycetes</taxon>
        <taxon>Pucciniales</taxon>
        <taxon>Coleosporiaceae</taxon>
        <taxon>Cronartium</taxon>
    </lineage>
</organism>
<feature type="region of interest" description="Disordered" evidence="1">
    <location>
        <begin position="85"/>
        <end position="262"/>
    </location>
</feature>